<evidence type="ECO:0000256" key="3">
    <source>
        <dbReference type="SAM" id="SignalP"/>
    </source>
</evidence>
<comment type="similarity">
    <text evidence="1">Belongs to the bacterial solute-binding protein 1 family.</text>
</comment>
<gene>
    <name evidence="4" type="ORF">Raf01_89490</name>
</gene>
<evidence type="ECO:0000256" key="1">
    <source>
        <dbReference type="ARBA" id="ARBA00008520"/>
    </source>
</evidence>
<dbReference type="PROSITE" id="PS51257">
    <property type="entry name" value="PROKAR_LIPOPROTEIN"/>
    <property type="match status" value="1"/>
</dbReference>
<dbReference type="PANTHER" id="PTHR43649:SF29">
    <property type="entry name" value="OSMOPROTECTIVE COMPOUNDS-BINDING PROTEIN GGTB"/>
    <property type="match status" value="1"/>
</dbReference>
<organism evidence="4 5">
    <name type="scientific">Rugosimonospora africana</name>
    <dbReference type="NCBI Taxonomy" id="556532"/>
    <lineage>
        <taxon>Bacteria</taxon>
        <taxon>Bacillati</taxon>
        <taxon>Actinomycetota</taxon>
        <taxon>Actinomycetes</taxon>
        <taxon>Micromonosporales</taxon>
        <taxon>Micromonosporaceae</taxon>
        <taxon>Rugosimonospora</taxon>
    </lineage>
</organism>
<evidence type="ECO:0000313" key="5">
    <source>
        <dbReference type="Proteomes" id="UP000642748"/>
    </source>
</evidence>
<sequence>MSLWLRRLAPLAVVVVVAAGCVSTNSSSGDDSDLHGKTVNVIGTWGGDEQAAFLKMVEPWEKQTGAKVKYTGTRDINTVLTTGVASGVLPDLAGLPGPGQLAEYAKAGKLQPLDNVLDVNTYQSETAPALVQLGKSDGKVYGVFIKAAVKGLIWYNPKVHDYGANPPKTWTDLMSQAGANQGAAKAVWCLGVESGASSGWPGTDWIEDLVLRTAGPQVYTNWYEGKVKWSDPAIKKAFQLYATDVLGKTYGGGKNAVATNFGNAGDPMFANPPGCELLHQASFITGFSQFKSHTAVTDYNFFPFPDIDLQYAGAVEGAGDLFGMFHDTPAAKSLMKYLVTAAAQDIWVKIGGALSANKNAADYPDDISKRSAAILANAKSFVFDASDSMPTAMNDAFWKDMVALTNGSKTVDQALSDLDSAQKDAYAS</sequence>
<protein>
    <submittedName>
        <fullName evidence="4">ABC transporter substrate-binding protein</fullName>
    </submittedName>
</protein>
<dbReference type="InterPro" id="IPR006059">
    <property type="entry name" value="SBP"/>
</dbReference>
<evidence type="ECO:0000313" key="4">
    <source>
        <dbReference type="EMBL" id="GIH20777.1"/>
    </source>
</evidence>
<accession>A0A8J3R3D5</accession>
<proteinExistence type="inferred from homology"/>
<dbReference type="EMBL" id="BONZ01000105">
    <property type="protein sequence ID" value="GIH20777.1"/>
    <property type="molecule type" value="Genomic_DNA"/>
</dbReference>
<reference evidence="4" key="1">
    <citation type="submission" date="2021-01" db="EMBL/GenBank/DDBJ databases">
        <title>Whole genome shotgun sequence of Rugosimonospora africana NBRC 104875.</title>
        <authorList>
            <person name="Komaki H."/>
            <person name="Tamura T."/>
        </authorList>
    </citation>
    <scope>NUCLEOTIDE SEQUENCE</scope>
    <source>
        <strain evidence="4">NBRC 104875</strain>
    </source>
</reference>
<dbReference type="Gene3D" id="3.40.190.10">
    <property type="entry name" value="Periplasmic binding protein-like II"/>
    <property type="match status" value="2"/>
</dbReference>
<feature type="chain" id="PRO_5038864206" evidence="3">
    <location>
        <begin position="29"/>
        <end position="428"/>
    </location>
</feature>
<dbReference type="PANTHER" id="PTHR43649">
    <property type="entry name" value="ARABINOSE-BINDING PROTEIN-RELATED"/>
    <property type="match status" value="1"/>
</dbReference>
<dbReference type="RefSeq" id="WP_203924195.1">
    <property type="nucleotide sequence ID" value="NZ_BONZ01000105.1"/>
</dbReference>
<dbReference type="SUPFAM" id="SSF53850">
    <property type="entry name" value="Periplasmic binding protein-like II"/>
    <property type="match status" value="1"/>
</dbReference>
<keyword evidence="3" id="KW-0732">Signal</keyword>
<feature type="signal peptide" evidence="3">
    <location>
        <begin position="1"/>
        <end position="28"/>
    </location>
</feature>
<comment type="caution">
    <text evidence="4">The sequence shown here is derived from an EMBL/GenBank/DDBJ whole genome shotgun (WGS) entry which is preliminary data.</text>
</comment>
<dbReference type="InterPro" id="IPR050490">
    <property type="entry name" value="Bact_solute-bd_prot1"/>
</dbReference>
<evidence type="ECO:0000256" key="2">
    <source>
        <dbReference type="ARBA" id="ARBA00022448"/>
    </source>
</evidence>
<dbReference type="Pfam" id="PF13416">
    <property type="entry name" value="SBP_bac_8"/>
    <property type="match status" value="1"/>
</dbReference>
<dbReference type="Proteomes" id="UP000642748">
    <property type="component" value="Unassembled WGS sequence"/>
</dbReference>
<keyword evidence="5" id="KW-1185">Reference proteome</keyword>
<dbReference type="AlphaFoldDB" id="A0A8J3R3D5"/>
<keyword evidence="2" id="KW-0813">Transport</keyword>
<name>A0A8J3R3D5_9ACTN</name>